<keyword evidence="1" id="KW-0175">Coiled coil</keyword>
<evidence type="ECO:0000256" key="1">
    <source>
        <dbReference type="ARBA" id="ARBA00023054"/>
    </source>
</evidence>
<name>A0AAW0XGJ7_CHEQU</name>
<gene>
    <name evidence="3" type="ORF">OTU49_003684</name>
</gene>
<keyword evidence="4" id="KW-1185">Reference proteome</keyword>
<dbReference type="PANTHER" id="PTHR16768:SF5">
    <property type="entry name" value="FI14214P"/>
    <property type="match status" value="1"/>
</dbReference>
<proteinExistence type="predicted"/>
<reference evidence="3 4" key="1">
    <citation type="journal article" date="2024" name="BMC Genomics">
        <title>Genome assembly of redclaw crayfish (Cherax quadricarinatus) provides insights into its immune adaptation and hypoxia tolerance.</title>
        <authorList>
            <person name="Liu Z."/>
            <person name="Zheng J."/>
            <person name="Li H."/>
            <person name="Fang K."/>
            <person name="Wang S."/>
            <person name="He J."/>
            <person name="Zhou D."/>
            <person name="Weng S."/>
            <person name="Chi M."/>
            <person name="Gu Z."/>
            <person name="He J."/>
            <person name="Li F."/>
            <person name="Wang M."/>
        </authorList>
    </citation>
    <scope>NUCLEOTIDE SEQUENCE [LARGE SCALE GENOMIC DNA]</scope>
    <source>
        <strain evidence="3">ZL_2023a</strain>
    </source>
</reference>
<dbReference type="AlphaFoldDB" id="A0AAW0XGJ7"/>
<evidence type="ECO:0008006" key="5">
    <source>
        <dbReference type="Google" id="ProtNLM"/>
    </source>
</evidence>
<evidence type="ECO:0000313" key="4">
    <source>
        <dbReference type="Proteomes" id="UP001445076"/>
    </source>
</evidence>
<organism evidence="3 4">
    <name type="scientific">Cherax quadricarinatus</name>
    <name type="common">Australian red claw crayfish</name>
    <dbReference type="NCBI Taxonomy" id="27406"/>
    <lineage>
        <taxon>Eukaryota</taxon>
        <taxon>Metazoa</taxon>
        <taxon>Ecdysozoa</taxon>
        <taxon>Arthropoda</taxon>
        <taxon>Crustacea</taxon>
        <taxon>Multicrustacea</taxon>
        <taxon>Malacostraca</taxon>
        <taxon>Eumalacostraca</taxon>
        <taxon>Eucarida</taxon>
        <taxon>Decapoda</taxon>
        <taxon>Pleocyemata</taxon>
        <taxon>Astacidea</taxon>
        <taxon>Parastacoidea</taxon>
        <taxon>Parastacidae</taxon>
        <taxon>Cherax</taxon>
    </lineage>
</organism>
<dbReference type="InterPro" id="IPR009533">
    <property type="entry name" value="FAM107"/>
</dbReference>
<dbReference type="Proteomes" id="UP001445076">
    <property type="component" value="Unassembled WGS sequence"/>
</dbReference>
<feature type="compositionally biased region" description="Basic and acidic residues" evidence="2">
    <location>
        <begin position="175"/>
        <end position="207"/>
    </location>
</feature>
<comment type="caution">
    <text evidence="3">The sequence shown here is derived from an EMBL/GenBank/DDBJ whole genome shotgun (WGS) entry which is preliminary data.</text>
</comment>
<evidence type="ECO:0000313" key="3">
    <source>
        <dbReference type="EMBL" id="KAK8738805.1"/>
    </source>
</evidence>
<protein>
    <recommendedName>
        <fullName evidence="5">Protein FAM107B</fullName>
    </recommendedName>
</protein>
<dbReference type="PANTHER" id="PTHR16768">
    <property type="entry name" value="DOWN REGULATED IN RENAL CARCINOMA 1/TU3A"/>
    <property type="match status" value="1"/>
</dbReference>
<feature type="region of interest" description="Disordered" evidence="2">
    <location>
        <begin position="160"/>
        <end position="207"/>
    </location>
</feature>
<sequence>MSHLRLVGAIAVLPPLPQHRLQSSREVHMRALSDLQAATSRLPHPEVVYGAMIPEPDYSDDERETTKPSITSIVTRNNQVNCINSNNKEQDKLQSSQGRIDERGLIMPKKLVNPYLESSDKKNLHRELMFNQKRGVNILNQKTELQKAMEKHNDKKIFKEQEKEKQASMTPFQKALDERAQKIEQMEKAENKSTEDEKTPSCEFEKIHAKVRAKMEVQ</sequence>
<dbReference type="Pfam" id="PF06625">
    <property type="entry name" value="DUF1151"/>
    <property type="match status" value="1"/>
</dbReference>
<dbReference type="EMBL" id="JARKIK010000038">
    <property type="protein sequence ID" value="KAK8738805.1"/>
    <property type="molecule type" value="Genomic_DNA"/>
</dbReference>
<accession>A0AAW0XGJ7</accession>
<evidence type="ECO:0000256" key="2">
    <source>
        <dbReference type="SAM" id="MobiDB-lite"/>
    </source>
</evidence>